<protein>
    <recommendedName>
        <fullName evidence="1">Protein kinase domain-containing protein</fullName>
    </recommendedName>
</protein>
<evidence type="ECO:0000313" key="2">
    <source>
        <dbReference type="EMBL" id="QHT35196.1"/>
    </source>
</evidence>
<dbReference type="GO" id="GO:0005524">
    <property type="term" value="F:ATP binding"/>
    <property type="evidence" value="ECO:0007669"/>
    <property type="project" value="InterPro"/>
</dbReference>
<dbReference type="Gene3D" id="1.10.510.10">
    <property type="entry name" value="Transferase(Phosphotransferase) domain 1"/>
    <property type="match status" value="1"/>
</dbReference>
<dbReference type="Pfam" id="PF03109">
    <property type="entry name" value="ABC1"/>
    <property type="match status" value="1"/>
</dbReference>
<accession>A0A6C0F138</accession>
<evidence type="ECO:0000259" key="1">
    <source>
        <dbReference type="PROSITE" id="PS50011"/>
    </source>
</evidence>
<organism evidence="2">
    <name type="scientific">viral metagenome</name>
    <dbReference type="NCBI Taxonomy" id="1070528"/>
    <lineage>
        <taxon>unclassified sequences</taxon>
        <taxon>metagenomes</taxon>
        <taxon>organismal metagenomes</taxon>
    </lineage>
</organism>
<feature type="domain" description="Protein kinase" evidence="1">
    <location>
        <begin position="1"/>
        <end position="403"/>
    </location>
</feature>
<name>A0A6C0F138_9ZZZZ</name>
<dbReference type="InterPro" id="IPR011009">
    <property type="entry name" value="Kinase-like_dom_sf"/>
</dbReference>
<dbReference type="PROSITE" id="PS00108">
    <property type="entry name" value="PROTEIN_KINASE_ST"/>
    <property type="match status" value="1"/>
</dbReference>
<sequence>MTVLGEGAYGCVHKPSLKCKDRPDMSYEGKLSKIMTKQHAVSEMKEYDTIDSVDTSKEFYLGKPDECDPVIDTDTIKEVDKCKWIKSKDLNKMKLLIMQDGGLDLSGYVDTVNTKTKEDVERFLIEAHRLVLGINVLGENGVIHHDLKPQNIVYNEMELRINFIDFGHMTRYETLKNRSIQSRNSHAVEHWSFPLEMMFLNKKNYTEYANRTIEERRVLFPRVWAHIKEHVEVLMSYINFKTNEKTALATYAYIKRNYYDMFINDFTPGYYNEFLEKSLKTIDVYGLGMSFMHILGSFKPLIGNDMFSKFYGLAMMAVSSRVSARCTAEFFLQTYESILDETGLLAKYGLRIHEHTILTAIAPPADAMVQSINTNKVLTPCSQSGKERNPMTGRCVEPCKPGTIRNAKFRCTRKSVACPENKELNPNTRRCVANCKAGYIRNVKFRCTRKTATVAV</sequence>
<dbReference type="InterPro" id="IPR000719">
    <property type="entry name" value="Prot_kinase_dom"/>
</dbReference>
<dbReference type="AlphaFoldDB" id="A0A6C0F138"/>
<proteinExistence type="predicted"/>
<dbReference type="InterPro" id="IPR008271">
    <property type="entry name" value="Ser/Thr_kinase_AS"/>
</dbReference>
<reference evidence="2" key="1">
    <citation type="journal article" date="2020" name="Nature">
        <title>Giant virus diversity and host interactions through global metagenomics.</title>
        <authorList>
            <person name="Schulz F."/>
            <person name="Roux S."/>
            <person name="Paez-Espino D."/>
            <person name="Jungbluth S."/>
            <person name="Walsh D.A."/>
            <person name="Denef V.J."/>
            <person name="McMahon K.D."/>
            <person name="Konstantinidis K.T."/>
            <person name="Eloe-Fadrosh E.A."/>
            <person name="Kyrpides N.C."/>
            <person name="Woyke T."/>
        </authorList>
    </citation>
    <scope>NUCLEOTIDE SEQUENCE</scope>
    <source>
        <strain evidence="2">GVMAG-M-3300009180-1</strain>
    </source>
</reference>
<dbReference type="GO" id="GO:0004672">
    <property type="term" value="F:protein kinase activity"/>
    <property type="evidence" value="ECO:0007669"/>
    <property type="project" value="InterPro"/>
</dbReference>
<dbReference type="SUPFAM" id="SSF56112">
    <property type="entry name" value="Protein kinase-like (PK-like)"/>
    <property type="match status" value="1"/>
</dbReference>
<dbReference type="EMBL" id="MN739014">
    <property type="protein sequence ID" value="QHT35196.1"/>
    <property type="molecule type" value="Genomic_DNA"/>
</dbReference>
<dbReference type="PROSITE" id="PS50011">
    <property type="entry name" value="PROTEIN_KINASE_DOM"/>
    <property type="match status" value="1"/>
</dbReference>
<dbReference type="InterPro" id="IPR004147">
    <property type="entry name" value="ABC1_dom"/>
</dbReference>